<feature type="compositionally biased region" description="Basic residues" evidence="1">
    <location>
        <begin position="231"/>
        <end position="245"/>
    </location>
</feature>
<accession>S3CGY1</accession>
<dbReference type="STRING" id="1262450.S3CGY1"/>
<feature type="compositionally biased region" description="Basic and acidic residues" evidence="1">
    <location>
        <begin position="619"/>
        <end position="650"/>
    </location>
</feature>
<sequence>MSDRISGVPAPAPVGTHPSTEQAAAAAARPNIVAIEPVADTYTRTHDAAGSDTATSASQHSAIDAVKVSGSDVLVADDDDDAVSRAAPSVKESDPPPQNDQKQKEEKRDSTPARTIAEEASASIKSIDGLPRQDIHPSPSDTSATMGAAAKDDKAPSASPEASTKPVVDDDVAQAPVDGSDEAAAEETAAPPADEAGENTAASDDAPTTDAAAEAETATPSKPAKTPVTLARRKSVGPKLNRKGSKARITHLDAKPGDHYFVKLKGYPAWPVVICDEDMLPQTLLKARPVTAARPDGTYREDYADGGKRAADRTFPVMYLATNEFGWVPNQDLHDLDPSKVIDSINDKMRKDLQSAHRIAAEHNPLNFFKDLLRQFQEELELEEERQREEEAKRLATPKKSAAKKSKSEDVDMLDVPEDDDEPVSQKKSVSKKRKAEDDARTPQRSDSVKKPKIKITSSGTPKSNGTPTTTKAKSDGKPKPKAKTESKAKEPVAAPAEPEPTPEEKRRRKAKEVLFLRHKIQKGLLPREEEPKSDEMEGVSDYLTKLEGFPDLEVGVIRETKINKVLKAILKIVTIPREEDFKFKSRSQTLLDKWNKLLAAEPASAATNGTAKEGANGTKDEPKEAAESKEPKANGIKEDDKPAEKKDEEPAAVEAEA</sequence>
<feature type="region of interest" description="Disordered" evidence="1">
    <location>
        <begin position="70"/>
        <end position="245"/>
    </location>
</feature>
<dbReference type="InterPro" id="IPR035441">
    <property type="entry name" value="TFIIS/LEDGF_dom_sf"/>
</dbReference>
<feature type="domain" description="PWWP" evidence="2">
    <location>
        <begin position="256"/>
        <end position="339"/>
    </location>
</feature>
<keyword evidence="4" id="KW-1185">Reference proteome</keyword>
<dbReference type="Proteomes" id="UP000016923">
    <property type="component" value="Unassembled WGS sequence"/>
</dbReference>
<dbReference type="InterPro" id="IPR000313">
    <property type="entry name" value="PWWP_dom"/>
</dbReference>
<feature type="region of interest" description="Disordered" evidence="1">
    <location>
        <begin position="384"/>
        <end position="510"/>
    </location>
</feature>
<reference evidence="3 4" key="1">
    <citation type="journal article" date="2013" name="BMC Genomics">
        <title>The genome and transcriptome of the pine saprophyte Ophiostoma piceae, and a comparison with the bark beetle-associated pine pathogen Grosmannia clavigera.</title>
        <authorList>
            <person name="Haridas S."/>
            <person name="Wang Y."/>
            <person name="Lim L."/>
            <person name="Massoumi Alamouti S."/>
            <person name="Jackman S."/>
            <person name="Docking R."/>
            <person name="Robertson G."/>
            <person name="Birol I."/>
            <person name="Bohlmann J."/>
            <person name="Breuil C."/>
        </authorList>
    </citation>
    <scope>NUCLEOTIDE SEQUENCE [LARGE SCALE GENOMIC DNA]</scope>
    <source>
        <strain evidence="3 4">UAMH 11346</strain>
    </source>
</reference>
<dbReference type="SUPFAM" id="SSF47676">
    <property type="entry name" value="Conserved domain common to transcription factors TFIIS, elongin A, CRSP70"/>
    <property type="match status" value="1"/>
</dbReference>
<feature type="compositionally biased region" description="Basic and acidic residues" evidence="1">
    <location>
        <begin position="101"/>
        <end position="111"/>
    </location>
</feature>
<evidence type="ECO:0000259" key="2">
    <source>
        <dbReference type="PROSITE" id="PS50812"/>
    </source>
</evidence>
<evidence type="ECO:0000313" key="4">
    <source>
        <dbReference type="Proteomes" id="UP000016923"/>
    </source>
</evidence>
<protein>
    <submittedName>
        <fullName evidence="3">Pwwp domain-containing protein</fullName>
    </submittedName>
</protein>
<feature type="compositionally biased region" description="Low complexity" evidence="1">
    <location>
        <begin position="186"/>
        <end position="221"/>
    </location>
</feature>
<dbReference type="Gene3D" id="2.30.30.140">
    <property type="match status" value="1"/>
</dbReference>
<feature type="region of interest" description="Disordered" evidence="1">
    <location>
        <begin position="1"/>
        <end position="30"/>
    </location>
</feature>
<feature type="region of interest" description="Disordered" evidence="1">
    <location>
        <begin position="602"/>
        <end position="658"/>
    </location>
</feature>
<dbReference type="Gene3D" id="1.20.930.10">
    <property type="entry name" value="Conserved domain common to transcription factors TFIIS, elongin A, CRSP70"/>
    <property type="match status" value="1"/>
</dbReference>
<dbReference type="EMBL" id="KE148156">
    <property type="protein sequence ID" value="EPE05568.1"/>
    <property type="molecule type" value="Genomic_DNA"/>
</dbReference>
<dbReference type="HOGENOM" id="CLU_019479_0_0_1"/>
<gene>
    <name evidence="3" type="ORF">F503_02307</name>
</gene>
<evidence type="ECO:0000313" key="3">
    <source>
        <dbReference type="EMBL" id="EPE05568.1"/>
    </source>
</evidence>
<dbReference type="SMART" id="SM00293">
    <property type="entry name" value="PWWP"/>
    <property type="match status" value="1"/>
</dbReference>
<dbReference type="Pfam" id="PF00855">
    <property type="entry name" value="PWWP"/>
    <property type="match status" value="1"/>
</dbReference>
<dbReference type="SUPFAM" id="SSF63748">
    <property type="entry name" value="Tudor/PWWP/MBT"/>
    <property type="match status" value="1"/>
</dbReference>
<dbReference type="AlphaFoldDB" id="S3CGY1"/>
<dbReference type="OMA" id="RERSPAW"/>
<dbReference type="PROSITE" id="PS50812">
    <property type="entry name" value="PWWP"/>
    <property type="match status" value="1"/>
</dbReference>
<proteinExistence type="predicted"/>
<feature type="compositionally biased region" description="Basic and acidic residues" evidence="1">
    <location>
        <begin position="385"/>
        <end position="394"/>
    </location>
</feature>
<dbReference type="VEuPathDB" id="FungiDB:F503_02307"/>
<dbReference type="OrthoDB" id="62853at2759"/>
<feature type="compositionally biased region" description="Acidic residues" evidence="1">
    <location>
        <begin position="411"/>
        <end position="423"/>
    </location>
</feature>
<organism evidence="3 4">
    <name type="scientific">Ophiostoma piceae (strain UAMH 11346)</name>
    <name type="common">Sap stain fungus</name>
    <dbReference type="NCBI Taxonomy" id="1262450"/>
    <lineage>
        <taxon>Eukaryota</taxon>
        <taxon>Fungi</taxon>
        <taxon>Dikarya</taxon>
        <taxon>Ascomycota</taxon>
        <taxon>Pezizomycotina</taxon>
        <taxon>Sordariomycetes</taxon>
        <taxon>Sordariomycetidae</taxon>
        <taxon>Ophiostomatales</taxon>
        <taxon>Ophiostomataceae</taxon>
        <taxon>Ophiostoma</taxon>
    </lineage>
</organism>
<name>S3CGY1_OPHP1</name>
<feature type="compositionally biased region" description="Polar residues" evidence="1">
    <location>
        <begin position="456"/>
        <end position="472"/>
    </location>
</feature>
<dbReference type="eggNOG" id="ENOG502S12V">
    <property type="taxonomic scope" value="Eukaryota"/>
</dbReference>
<feature type="compositionally biased region" description="Basic and acidic residues" evidence="1">
    <location>
        <begin position="435"/>
        <end position="450"/>
    </location>
</feature>
<evidence type="ECO:0000256" key="1">
    <source>
        <dbReference type="SAM" id="MobiDB-lite"/>
    </source>
</evidence>
<feature type="compositionally biased region" description="Basic and acidic residues" evidence="1">
    <location>
        <begin position="473"/>
        <end position="491"/>
    </location>
</feature>